<name>A0A0K8TE22_LYGHE</name>
<organism evidence="1">
    <name type="scientific">Lygus hesperus</name>
    <name type="common">Western plant bug</name>
    <dbReference type="NCBI Taxonomy" id="30085"/>
    <lineage>
        <taxon>Eukaryota</taxon>
        <taxon>Metazoa</taxon>
        <taxon>Ecdysozoa</taxon>
        <taxon>Arthropoda</taxon>
        <taxon>Hexapoda</taxon>
        <taxon>Insecta</taxon>
        <taxon>Pterygota</taxon>
        <taxon>Neoptera</taxon>
        <taxon>Paraneoptera</taxon>
        <taxon>Hemiptera</taxon>
        <taxon>Heteroptera</taxon>
        <taxon>Panheteroptera</taxon>
        <taxon>Cimicomorpha</taxon>
        <taxon>Miridae</taxon>
        <taxon>Mirini</taxon>
        <taxon>Lygus</taxon>
    </lineage>
</organism>
<evidence type="ECO:0000313" key="1">
    <source>
        <dbReference type="EMBL" id="JAG63621.1"/>
    </source>
</evidence>
<dbReference type="PANTHER" id="PTHR19446">
    <property type="entry name" value="REVERSE TRANSCRIPTASES"/>
    <property type="match status" value="1"/>
</dbReference>
<dbReference type="AlphaFoldDB" id="A0A0K8TE22"/>
<feature type="non-terminal residue" evidence="1">
    <location>
        <position position="1"/>
    </location>
</feature>
<sequence>ATDIQDVRSFRGAMSDSDHYMVGIKYRQKLAQKPRERAQKAKRFDTDKLKNEEIKERYVQRVNELIRNENEQTGRSVEDRWEGIKTALKTAASEILGDRLPPERGDWYDEDCERALEEKNEARRKMIQRDTRATRGAYVEKRRRSKAVCRAKKRERDKKQLERVQDEFERGNSRKFYKRIGIIKQGFSPKIDCCKDKEGGLLMGRSDVMERWVEYFQELLNQSLCIEEQSSNYLDMDLGSDMDPRQPAVEEVPPTREEIIEIIKGLKNNKAPGVDDIPAELLKSGGEELWDAIYTLVLRIWKEERMPEEWSTAAICPIYKKGDKLLCSNHRGIALVSVAYKVLSSFLNKRLTLYMERK</sequence>
<proteinExistence type="predicted"/>
<dbReference type="EMBL" id="GBRD01002200">
    <property type="protein sequence ID" value="JAG63621.1"/>
    <property type="molecule type" value="Transcribed_RNA"/>
</dbReference>
<protein>
    <submittedName>
        <fullName evidence="1">Uncharacterized protein</fullName>
    </submittedName>
</protein>
<accession>A0A0K8TE22</accession>
<reference evidence="1" key="1">
    <citation type="submission" date="2014-09" db="EMBL/GenBank/DDBJ databases">
        <authorList>
            <person name="Magalhaes I.L.F."/>
            <person name="Oliveira U."/>
            <person name="Santos F.R."/>
            <person name="Vidigal T.H.D.A."/>
            <person name="Brescovit A.D."/>
            <person name="Santos A.J."/>
        </authorList>
    </citation>
    <scope>NUCLEOTIDE SEQUENCE</scope>
</reference>